<protein>
    <recommendedName>
        <fullName evidence="4">Protein-export membrane protein SecG</fullName>
    </recommendedName>
</protein>
<keyword evidence="1" id="KW-1133">Transmembrane helix</keyword>
<keyword evidence="3" id="KW-1185">Reference proteome</keyword>
<evidence type="ECO:0000256" key="1">
    <source>
        <dbReference type="SAM" id="Phobius"/>
    </source>
</evidence>
<accession>A0A1K1QW41</accession>
<proteinExistence type="predicted"/>
<feature type="transmembrane region" description="Helical" evidence="1">
    <location>
        <begin position="46"/>
        <end position="69"/>
    </location>
</feature>
<evidence type="ECO:0008006" key="4">
    <source>
        <dbReference type="Google" id="ProtNLM"/>
    </source>
</evidence>
<keyword evidence="1" id="KW-0812">Transmembrane</keyword>
<reference evidence="3" key="1">
    <citation type="submission" date="2016-11" db="EMBL/GenBank/DDBJ databases">
        <authorList>
            <person name="Varghese N."/>
            <person name="Submissions S."/>
        </authorList>
    </citation>
    <scope>NUCLEOTIDE SEQUENCE [LARGE SCALE GENOMIC DNA]</scope>
    <source>
        <strain evidence="3">DSM 24786</strain>
    </source>
</reference>
<dbReference type="AlphaFoldDB" id="A0A1K1QW41"/>
<sequence>MFLVLTILIAIPFIISFFPSSPTPSTYVHRDPSGFGNGYGKAIASFIVDVIRVTFGIFAVTTVMLRLALMPDK</sequence>
<dbReference type="EMBL" id="FPIY01000005">
    <property type="protein sequence ID" value="SFW64119.1"/>
    <property type="molecule type" value="Genomic_DNA"/>
</dbReference>
<evidence type="ECO:0000313" key="3">
    <source>
        <dbReference type="Proteomes" id="UP000183257"/>
    </source>
</evidence>
<keyword evidence="1" id="KW-0472">Membrane</keyword>
<gene>
    <name evidence="2" type="ORF">SAMN05660313_03032</name>
</gene>
<evidence type="ECO:0000313" key="2">
    <source>
        <dbReference type="EMBL" id="SFW64119.1"/>
    </source>
</evidence>
<organism evidence="2 3">
    <name type="scientific">Cellulophaga fucicola</name>
    <dbReference type="NCBI Taxonomy" id="76595"/>
    <lineage>
        <taxon>Bacteria</taxon>
        <taxon>Pseudomonadati</taxon>
        <taxon>Bacteroidota</taxon>
        <taxon>Flavobacteriia</taxon>
        <taxon>Flavobacteriales</taxon>
        <taxon>Flavobacteriaceae</taxon>
        <taxon>Cellulophaga</taxon>
    </lineage>
</organism>
<dbReference type="Proteomes" id="UP000183257">
    <property type="component" value="Unassembled WGS sequence"/>
</dbReference>
<dbReference type="STRING" id="76595.SAMN05660313_03032"/>
<name>A0A1K1QW41_9FLAO</name>